<keyword evidence="2" id="KW-1185">Reference proteome</keyword>
<protein>
    <submittedName>
        <fullName evidence="1">Uncharacterized protein</fullName>
    </submittedName>
</protein>
<name>A0ACB8ZT10_CICIN</name>
<evidence type="ECO:0000313" key="1">
    <source>
        <dbReference type="EMBL" id="KAI3700703.1"/>
    </source>
</evidence>
<organism evidence="1 2">
    <name type="scientific">Cichorium intybus</name>
    <name type="common">Chicory</name>
    <dbReference type="NCBI Taxonomy" id="13427"/>
    <lineage>
        <taxon>Eukaryota</taxon>
        <taxon>Viridiplantae</taxon>
        <taxon>Streptophyta</taxon>
        <taxon>Embryophyta</taxon>
        <taxon>Tracheophyta</taxon>
        <taxon>Spermatophyta</taxon>
        <taxon>Magnoliopsida</taxon>
        <taxon>eudicotyledons</taxon>
        <taxon>Gunneridae</taxon>
        <taxon>Pentapetalae</taxon>
        <taxon>asterids</taxon>
        <taxon>campanulids</taxon>
        <taxon>Asterales</taxon>
        <taxon>Asteraceae</taxon>
        <taxon>Cichorioideae</taxon>
        <taxon>Cichorieae</taxon>
        <taxon>Cichoriinae</taxon>
        <taxon>Cichorium</taxon>
    </lineage>
</organism>
<comment type="caution">
    <text evidence="1">The sequence shown here is derived from an EMBL/GenBank/DDBJ whole genome shotgun (WGS) entry which is preliminary data.</text>
</comment>
<sequence length="198" mass="23103">MHVSIFQSEKKEPRKRLQRKSRKKAAAENYAFISIKGFSTKEAQAFSLLQLQQHPLRTKVSSFLEFQSLVFQTFNFRIRLSEFHFNLQADSWPQLGIELVVMETVYSLKQNGDGLHSEVVITSTQEEIDEQWQLYDGFDPVLDKKLRARISRNVRCYGRFMRRMVSLTDGVYGLICKDKAVDFLLCMVTTLFVVIHPK</sequence>
<dbReference type="Proteomes" id="UP001055811">
    <property type="component" value="Linkage Group LG08"/>
</dbReference>
<gene>
    <name evidence="1" type="ORF">L2E82_45340</name>
</gene>
<dbReference type="EMBL" id="CM042016">
    <property type="protein sequence ID" value="KAI3700703.1"/>
    <property type="molecule type" value="Genomic_DNA"/>
</dbReference>
<accession>A0ACB8ZT10</accession>
<reference evidence="2" key="1">
    <citation type="journal article" date="2022" name="Mol. Ecol. Resour.">
        <title>The genomes of chicory, endive, great burdock and yacon provide insights into Asteraceae palaeo-polyploidization history and plant inulin production.</title>
        <authorList>
            <person name="Fan W."/>
            <person name="Wang S."/>
            <person name="Wang H."/>
            <person name="Wang A."/>
            <person name="Jiang F."/>
            <person name="Liu H."/>
            <person name="Zhao H."/>
            <person name="Xu D."/>
            <person name="Zhang Y."/>
        </authorList>
    </citation>
    <scope>NUCLEOTIDE SEQUENCE [LARGE SCALE GENOMIC DNA]</scope>
    <source>
        <strain evidence="2">cv. Punajuju</strain>
    </source>
</reference>
<proteinExistence type="predicted"/>
<evidence type="ECO:0000313" key="2">
    <source>
        <dbReference type="Proteomes" id="UP001055811"/>
    </source>
</evidence>
<reference evidence="1 2" key="2">
    <citation type="journal article" date="2022" name="Mol. Ecol. Resour.">
        <title>The genomes of chicory, endive, great burdock and yacon provide insights into Asteraceae paleo-polyploidization history and plant inulin production.</title>
        <authorList>
            <person name="Fan W."/>
            <person name="Wang S."/>
            <person name="Wang H."/>
            <person name="Wang A."/>
            <person name="Jiang F."/>
            <person name="Liu H."/>
            <person name="Zhao H."/>
            <person name="Xu D."/>
            <person name="Zhang Y."/>
        </authorList>
    </citation>
    <scope>NUCLEOTIDE SEQUENCE [LARGE SCALE GENOMIC DNA]</scope>
    <source>
        <strain evidence="2">cv. Punajuju</strain>
        <tissue evidence="1">Leaves</tissue>
    </source>
</reference>